<dbReference type="Gene3D" id="3.10.450.10">
    <property type="match status" value="1"/>
</dbReference>
<keyword evidence="3" id="KW-0789">Thiol protease inhibitor</keyword>
<feature type="region of interest" description="Disordered" evidence="5">
    <location>
        <begin position="1"/>
        <end position="22"/>
    </location>
</feature>
<accession>A0A6G1DEA9</accession>
<reference evidence="7 8" key="1">
    <citation type="submission" date="2019-11" db="EMBL/GenBank/DDBJ databases">
        <title>Whole genome sequence of Oryza granulata.</title>
        <authorList>
            <person name="Li W."/>
        </authorList>
    </citation>
    <scope>NUCLEOTIDE SEQUENCE [LARGE SCALE GENOMIC DNA]</scope>
    <source>
        <strain evidence="8">cv. Menghai</strain>
        <tissue evidence="7">Leaf</tissue>
    </source>
</reference>
<protein>
    <recommendedName>
        <fullName evidence="6">Cystatin domain-containing protein</fullName>
    </recommendedName>
</protein>
<dbReference type="GO" id="GO:0004869">
    <property type="term" value="F:cysteine-type endopeptidase inhibitor activity"/>
    <property type="evidence" value="ECO:0007669"/>
    <property type="project" value="UniProtKB-KW"/>
</dbReference>
<keyword evidence="2" id="KW-0646">Protease inhibitor</keyword>
<dbReference type="PANTHER" id="PTHR47364">
    <property type="entry name" value="CYSTEINE PROTEINASE INHIBITOR 5"/>
    <property type="match status" value="1"/>
</dbReference>
<comment type="caution">
    <text evidence="7">The sequence shown here is derived from an EMBL/GenBank/DDBJ whole genome shotgun (WGS) entry which is preliminary data.</text>
</comment>
<dbReference type="PANTHER" id="PTHR47364:SF2">
    <property type="entry name" value="CYSTEINE PROTEINASE INHIBITOR 5"/>
    <property type="match status" value="1"/>
</dbReference>
<dbReference type="AlphaFoldDB" id="A0A6G1DEA9"/>
<name>A0A6G1DEA9_9ORYZ</name>
<evidence type="ECO:0000256" key="5">
    <source>
        <dbReference type="SAM" id="MobiDB-lite"/>
    </source>
</evidence>
<keyword evidence="4" id="KW-0611">Plant defense</keyword>
<gene>
    <name evidence="7" type="ORF">E2562_004803</name>
</gene>
<comment type="similarity">
    <text evidence="1">Belongs to the cystatin family. Phytocystatin subfamily.</text>
</comment>
<dbReference type="SUPFAM" id="SSF54403">
    <property type="entry name" value="Cystatin/monellin"/>
    <property type="match status" value="1"/>
</dbReference>
<dbReference type="InterPro" id="IPR046350">
    <property type="entry name" value="Cystatin_sf"/>
</dbReference>
<feature type="domain" description="Cystatin" evidence="6">
    <location>
        <begin position="40"/>
        <end position="125"/>
    </location>
</feature>
<sequence length="139" mass="15805">MGNKTSNSREDPQPPRCRHGRRLHCRRGPTAIIIRSWDPIEDINDPHVQKLGRWAVAERVRQAPIDAGLTFYRVTSGETQEFDGMNYRLALNTSSPIPGGGDEYLADTAQVLDQDWINSCKLVSFILGKQREILYQLKI</sequence>
<evidence type="ECO:0000256" key="1">
    <source>
        <dbReference type="ARBA" id="ARBA00007233"/>
    </source>
</evidence>
<dbReference type="Pfam" id="PF16845">
    <property type="entry name" value="SQAPI"/>
    <property type="match status" value="1"/>
</dbReference>
<evidence type="ECO:0000256" key="4">
    <source>
        <dbReference type="ARBA" id="ARBA00022821"/>
    </source>
</evidence>
<evidence type="ECO:0000313" key="7">
    <source>
        <dbReference type="EMBL" id="KAF0910837.1"/>
    </source>
</evidence>
<dbReference type="InterPro" id="IPR000010">
    <property type="entry name" value="Cystatin_dom"/>
</dbReference>
<proteinExistence type="inferred from homology"/>
<dbReference type="GO" id="GO:0006952">
    <property type="term" value="P:defense response"/>
    <property type="evidence" value="ECO:0007669"/>
    <property type="project" value="UniProtKB-KW"/>
</dbReference>
<dbReference type="OrthoDB" id="752087at2759"/>
<evidence type="ECO:0000259" key="6">
    <source>
        <dbReference type="Pfam" id="PF16845"/>
    </source>
</evidence>
<dbReference type="Proteomes" id="UP000479710">
    <property type="component" value="Unassembled WGS sequence"/>
</dbReference>
<evidence type="ECO:0000256" key="2">
    <source>
        <dbReference type="ARBA" id="ARBA00022690"/>
    </source>
</evidence>
<evidence type="ECO:0000256" key="3">
    <source>
        <dbReference type="ARBA" id="ARBA00022704"/>
    </source>
</evidence>
<keyword evidence="8" id="KW-1185">Reference proteome</keyword>
<dbReference type="EMBL" id="SPHZ02000006">
    <property type="protein sequence ID" value="KAF0910837.1"/>
    <property type="molecule type" value="Genomic_DNA"/>
</dbReference>
<evidence type="ECO:0000313" key="8">
    <source>
        <dbReference type="Proteomes" id="UP000479710"/>
    </source>
</evidence>
<organism evidence="7 8">
    <name type="scientific">Oryza meyeriana var. granulata</name>
    <dbReference type="NCBI Taxonomy" id="110450"/>
    <lineage>
        <taxon>Eukaryota</taxon>
        <taxon>Viridiplantae</taxon>
        <taxon>Streptophyta</taxon>
        <taxon>Embryophyta</taxon>
        <taxon>Tracheophyta</taxon>
        <taxon>Spermatophyta</taxon>
        <taxon>Magnoliopsida</taxon>
        <taxon>Liliopsida</taxon>
        <taxon>Poales</taxon>
        <taxon>Poaceae</taxon>
        <taxon>BOP clade</taxon>
        <taxon>Oryzoideae</taxon>
        <taxon>Oryzeae</taxon>
        <taxon>Oryzinae</taxon>
        <taxon>Oryza</taxon>
        <taxon>Oryza meyeriana</taxon>
    </lineage>
</organism>